<evidence type="ECO:0000313" key="2">
    <source>
        <dbReference type="Proteomes" id="UP001066276"/>
    </source>
</evidence>
<organism evidence="1 2">
    <name type="scientific">Pleurodeles waltl</name>
    <name type="common">Iberian ribbed newt</name>
    <dbReference type="NCBI Taxonomy" id="8319"/>
    <lineage>
        <taxon>Eukaryota</taxon>
        <taxon>Metazoa</taxon>
        <taxon>Chordata</taxon>
        <taxon>Craniata</taxon>
        <taxon>Vertebrata</taxon>
        <taxon>Euteleostomi</taxon>
        <taxon>Amphibia</taxon>
        <taxon>Batrachia</taxon>
        <taxon>Caudata</taxon>
        <taxon>Salamandroidea</taxon>
        <taxon>Salamandridae</taxon>
        <taxon>Pleurodelinae</taxon>
        <taxon>Pleurodeles</taxon>
    </lineage>
</organism>
<dbReference type="EMBL" id="JANPWB010000006">
    <property type="protein sequence ID" value="KAJ1177465.1"/>
    <property type="molecule type" value="Genomic_DNA"/>
</dbReference>
<protein>
    <submittedName>
        <fullName evidence="1">Uncharacterized protein</fullName>
    </submittedName>
</protein>
<gene>
    <name evidence="1" type="ORF">NDU88_002720</name>
</gene>
<evidence type="ECO:0000313" key="1">
    <source>
        <dbReference type="EMBL" id="KAJ1177465.1"/>
    </source>
</evidence>
<keyword evidence="2" id="KW-1185">Reference proteome</keyword>
<proteinExistence type="predicted"/>
<dbReference type="AlphaFoldDB" id="A0AAV7TMK5"/>
<accession>A0AAV7TMK5</accession>
<name>A0AAV7TMK5_PLEWA</name>
<reference evidence="1" key="1">
    <citation type="journal article" date="2022" name="bioRxiv">
        <title>Sequencing and chromosome-scale assembly of the giantPleurodeles waltlgenome.</title>
        <authorList>
            <person name="Brown T."/>
            <person name="Elewa A."/>
            <person name="Iarovenko S."/>
            <person name="Subramanian E."/>
            <person name="Araus A.J."/>
            <person name="Petzold A."/>
            <person name="Susuki M."/>
            <person name="Suzuki K.-i.T."/>
            <person name="Hayashi T."/>
            <person name="Toyoda A."/>
            <person name="Oliveira C."/>
            <person name="Osipova E."/>
            <person name="Leigh N.D."/>
            <person name="Simon A."/>
            <person name="Yun M.H."/>
        </authorList>
    </citation>
    <scope>NUCLEOTIDE SEQUENCE</scope>
    <source>
        <strain evidence="1">20211129_DDA</strain>
        <tissue evidence="1">Liver</tissue>
    </source>
</reference>
<comment type="caution">
    <text evidence="1">The sequence shown here is derived from an EMBL/GenBank/DDBJ whole genome shotgun (WGS) entry which is preliminary data.</text>
</comment>
<sequence length="109" mass="11602">MSAVTQLDAMPCAHLKWLQPDLYGETSGNEIIPLALCALAVGGRRPPRKFALVNVGRYGYQEPTAMYWVGDGEDLHCKCCCDLSGSDNGSSVRGKGPCLHFGGVQETGG</sequence>
<dbReference type="Proteomes" id="UP001066276">
    <property type="component" value="Chromosome 3_2"/>
</dbReference>